<accession>A0A220ME61</accession>
<evidence type="ECO:0000313" key="2">
    <source>
        <dbReference type="Proteomes" id="UP000197781"/>
    </source>
</evidence>
<evidence type="ECO:0000313" key="1">
    <source>
        <dbReference type="EMBL" id="ASJ53337.1"/>
    </source>
</evidence>
<sequence>MLRLAVGTVQKVLEKQTGMQILEVRTESVAGYKMERVLSFLQEDYRSGDLLLINTTAVHLELGTGGYHFVVGKVAQPEETDVLPNEWGHVMKMRYSPWQLAVDSVEEQASPYHPLFVQEDLSLEGTPVLIGELHSLLPVAVLALHKKNPNARIVYVMPDGASLPIALSQHVHQLKAVGRLAATVTTGHAWGGDRESLTIHSGLLAAHHVEHADIIICMLGPGVAGTGTSYGFSGIQLAEVIHAVSTLGGTAFFIPRISFGDPRTRHYGVSHHTISILNRFALCPVLVTIPIFGDERDEIVSRQMKTIEVAGKHIFIKGKVPDLSELASLEKGYGLSFSTMGRNWQEDPAPFQTAWMAADFVGNSLGYIVQSVNDAPHSPASLSTLEGLGLYLTRNEVKP</sequence>
<organism evidence="1 2">
    <name type="scientific">Brevibacillus formosus</name>
    <dbReference type="NCBI Taxonomy" id="54913"/>
    <lineage>
        <taxon>Bacteria</taxon>
        <taxon>Bacillati</taxon>
        <taxon>Bacillota</taxon>
        <taxon>Bacilli</taxon>
        <taxon>Bacillales</taxon>
        <taxon>Paenibacillaceae</taxon>
        <taxon>Brevibacillus</taxon>
    </lineage>
</organism>
<dbReference type="EMBL" id="CP018145">
    <property type="protein sequence ID" value="ASJ53337.1"/>
    <property type="molecule type" value="Genomic_DNA"/>
</dbReference>
<evidence type="ECO:0008006" key="3">
    <source>
        <dbReference type="Google" id="ProtNLM"/>
    </source>
</evidence>
<name>A0A220ME61_9BACL</name>
<protein>
    <recommendedName>
        <fullName evidence="3">DUF3866 domain-containing protein</fullName>
    </recommendedName>
</protein>
<gene>
    <name evidence="1" type="ORF">BP422_07080</name>
</gene>
<dbReference type="AlphaFoldDB" id="A0A220ME61"/>
<dbReference type="Proteomes" id="UP000197781">
    <property type="component" value="Chromosome"/>
</dbReference>
<dbReference type="KEGG" id="bfm:BP422_07080"/>
<dbReference type="Pfam" id="PF12982">
    <property type="entry name" value="DUF3866"/>
    <property type="match status" value="1"/>
</dbReference>
<dbReference type="RefSeq" id="WP_088907161.1">
    <property type="nucleotide sequence ID" value="NZ_CP018145.1"/>
</dbReference>
<proteinExistence type="predicted"/>
<reference evidence="1 2" key="1">
    <citation type="submission" date="2016-11" db="EMBL/GenBank/DDBJ databases">
        <authorList>
            <person name="Jaros S."/>
            <person name="Januszkiewicz K."/>
            <person name="Wedrychowicz H."/>
        </authorList>
    </citation>
    <scope>NUCLEOTIDE SEQUENCE [LARGE SCALE GENOMIC DNA]</scope>
    <source>
        <strain evidence="1 2">NF2</strain>
    </source>
</reference>
<dbReference type="InterPro" id="IPR024479">
    <property type="entry name" value="DUF3866"/>
</dbReference>